<proteinExistence type="predicted"/>
<reference evidence="2 3" key="1">
    <citation type="submission" date="2014-01" db="EMBL/GenBank/DDBJ databases">
        <authorList>
            <person name="Dobos K."/>
            <person name="Lenaerts A."/>
            <person name="Ordway D."/>
            <person name="DeGroote M.A."/>
            <person name="Parker T."/>
            <person name="Sizemore C."/>
            <person name="Tallon L.J."/>
            <person name="Sadzewicz L.K."/>
            <person name="Sengamalay N."/>
            <person name="Fraser C.M."/>
            <person name="Hine E."/>
            <person name="Shefchek K.A."/>
            <person name="Das S.P."/>
            <person name="Tettelin H."/>
        </authorList>
    </citation>
    <scope>NUCLEOTIDE SEQUENCE [LARGE SCALE GENOMIC DNA]</scope>
    <source>
        <strain evidence="2 3">Harvey</strain>
    </source>
</reference>
<name>A0ABP3AP10_MYCUL</name>
<evidence type="ECO:0000256" key="1">
    <source>
        <dbReference type="SAM" id="MobiDB-lite"/>
    </source>
</evidence>
<evidence type="ECO:0000313" key="2">
    <source>
        <dbReference type="EMBL" id="EUA92887.1"/>
    </source>
</evidence>
<dbReference type="Pfam" id="PF11228">
    <property type="entry name" value="DUF3027"/>
    <property type="match status" value="1"/>
</dbReference>
<dbReference type="EMBL" id="JAOL01000070">
    <property type="protein sequence ID" value="EUA92887.1"/>
    <property type="molecule type" value="Genomic_DNA"/>
</dbReference>
<comment type="caution">
    <text evidence="2">The sequence shown here is derived from an EMBL/GenBank/DDBJ whole genome shotgun (WGS) entry which is preliminary data.</text>
</comment>
<keyword evidence="3" id="KW-1185">Reference proteome</keyword>
<sequence length="128" mass="13526">MAEWPEELAPTLTGAVALAREAVEEFSGAEAVGDYLGVSYEDPNAATHRFLAHLPGYQGWQWAAVVASYVGADRVTVSEVVLVPAQPRCWRRPGCRGSSGYGRGSKPGRPAGAGEGRSTAGAGLRRQR</sequence>
<accession>A0ABP3AP10</accession>
<protein>
    <submittedName>
        <fullName evidence="2">Uncharacterized protein</fullName>
    </submittedName>
</protein>
<feature type="region of interest" description="Disordered" evidence="1">
    <location>
        <begin position="90"/>
        <end position="128"/>
    </location>
</feature>
<gene>
    <name evidence="2" type="ORF">I551_0510</name>
</gene>
<dbReference type="Proteomes" id="UP000020681">
    <property type="component" value="Unassembled WGS sequence"/>
</dbReference>
<organism evidence="2 3">
    <name type="scientific">Mycobacterium ulcerans str. Harvey</name>
    <dbReference type="NCBI Taxonomy" id="1299332"/>
    <lineage>
        <taxon>Bacteria</taxon>
        <taxon>Bacillati</taxon>
        <taxon>Actinomycetota</taxon>
        <taxon>Actinomycetes</taxon>
        <taxon>Mycobacteriales</taxon>
        <taxon>Mycobacteriaceae</taxon>
        <taxon>Mycobacterium</taxon>
        <taxon>Mycobacterium ulcerans group</taxon>
    </lineage>
</organism>
<dbReference type="InterPro" id="IPR021391">
    <property type="entry name" value="DUF3027"/>
</dbReference>
<feature type="compositionally biased region" description="Gly residues" evidence="1">
    <location>
        <begin position="97"/>
        <end position="115"/>
    </location>
</feature>
<evidence type="ECO:0000313" key="3">
    <source>
        <dbReference type="Proteomes" id="UP000020681"/>
    </source>
</evidence>